<keyword evidence="3" id="KW-1185">Reference proteome</keyword>
<dbReference type="EMBL" id="JAWDEY010000013">
    <property type="protein sequence ID" value="KAK6589181.1"/>
    <property type="molecule type" value="Genomic_DNA"/>
</dbReference>
<evidence type="ECO:0000313" key="2">
    <source>
        <dbReference type="EMBL" id="KAK6589181.1"/>
    </source>
</evidence>
<name>A0AAV9XWV0_9CRYT</name>
<evidence type="ECO:0008006" key="4">
    <source>
        <dbReference type="Google" id="ProtNLM"/>
    </source>
</evidence>
<dbReference type="SUPFAM" id="SSF57667">
    <property type="entry name" value="beta-beta-alpha zinc fingers"/>
    <property type="match status" value="1"/>
</dbReference>
<comment type="caution">
    <text evidence="2">The sequence shown here is derived from an EMBL/GenBank/DDBJ whole genome shotgun (WGS) entry which is preliminary data.</text>
</comment>
<accession>A0AAV9XWV0</accession>
<gene>
    <name evidence="2" type="ORF">RS030_213398</name>
</gene>
<protein>
    <recommendedName>
        <fullName evidence="4">Zinc finger double-stranded RNA binding domain-containing protein</fullName>
    </recommendedName>
</protein>
<evidence type="ECO:0000256" key="1">
    <source>
        <dbReference type="SAM" id="MobiDB-lite"/>
    </source>
</evidence>
<dbReference type="Proteomes" id="UP001311799">
    <property type="component" value="Unassembled WGS sequence"/>
</dbReference>
<organism evidence="2 3">
    <name type="scientific">Cryptosporidium xiaoi</name>
    <dbReference type="NCBI Taxonomy" id="659607"/>
    <lineage>
        <taxon>Eukaryota</taxon>
        <taxon>Sar</taxon>
        <taxon>Alveolata</taxon>
        <taxon>Apicomplexa</taxon>
        <taxon>Conoidasida</taxon>
        <taxon>Coccidia</taxon>
        <taxon>Eucoccidiorida</taxon>
        <taxon>Eimeriorina</taxon>
        <taxon>Cryptosporidiidae</taxon>
        <taxon>Cryptosporidium</taxon>
    </lineage>
</organism>
<proteinExistence type="predicted"/>
<sequence length="193" mass="22886">MYKRIALFSSELFESVSNDPELRDDIEFQMKKVYDDEVEIDEDLESKSFSTNLIGNDYSLNSCEYNDDDDFIGKFKCILCPNRVLLNDLDLEKHLKSRNHLKMVKKWDNEQKKAEEIRKKFNQYHGICIYDEKESDGYTDGNIDAPLAGTDNIALKPKRRKKDNKLTDEQIKSRKMKFKRKKERRLMKKLGIK</sequence>
<feature type="compositionally biased region" description="Basic residues" evidence="1">
    <location>
        <begin position="173"/>
        <end position="193"/>
    </location>
</feature>
<reference evidence="2 3" key="1">
    <citation type="submission" date="2023-10" db="EMBL/GenBank/DDBJ databases">
        <title>Comparative genomics analysis reveals potential genetic determinants of host preference in Cryptosporidium xiaoi.</title>
        <authorList>
            <person name="Xiao L."/>
            <person name="Li J."/>
        </authorList>
    </citation>
    <scope>NUCLEOTIDE SEQUENCE [LARGE SCALE GENOMIC DNA]</scope>
    <source>
        <strain evidence="2 3">52996</strain>
    </source>
</reference>
<dbReference type="AlphaFoldDB" id="A0AAV9XWV0"/>
<feature type="region of interest" description="Disordered" evidence="1">
    <location>
        <begin position="156"/>
        <end position="193"/>
    </location>
</feature>
<evidence type="ECO:0000313" key="3">
    <source>
        <dbReference type="Proteomes" id="UP001311799"/>
    </source>
</evidence>
<dbReference type="InterPro" id="IPR036236">
    <property type="entry name" value="Znf_C2H2_sf"/>
</dbReference>